<proteinExistence type="predicted"/>
<evidence type="ECO:0008006" key="4">
    <source>
        <dbReference type="Google" id="ProtNLM"/>
    </source>
</evidence>
<feature type="chain" id="PRO_5045678217" description="Chitin-binding type-2 domain-containing protein" evidence="1">
    <location>
        <begin position="20"/>
        <end position="254"/>
    </location>
</feature>
<feature type="signal peptide" evidence="1">
    <location>
        <begin position="1"/>
        <end position="19"/>
    </location>
</feature>
<dbReference type="Proteomes" id="UP001479436">
    <property type="component" value="Unassembled WGS sequence"/>
</dbReference>
<accession>A0ABR2VK85</accession>
<evidence type="ECO:0000313" key="3">
    <source>
        <dbReference type="Proteomes" id="UP001479436"/>
    </source>
</evidence>
<evidence type="ECO:0000313" key="2">
    <source>
        <dbReference type="EMBL" id="KAK9670731.1"/>
    </source>
</evidence>
<organism evidence="2 3">
    <name type="scientific">Basidiobolus ranarum</name>
    <dbReference type="NCBI Taxonomy" id="34480"/>
    <lineage>
        <taxon>Eukaryota</taxon>
        <taxon>Fungi</taxon>
        <taxon>Fungi incertae sedis</taxon>
        <taxon>Zoopagomycota</taxon>
        <taxon>Entomophthoromycotina</taxon>
        <taxon>Basidiobolomycetes</taxon>
        <taxon>Basidiobolales</taxon>
        <taxon>Basidiobolaceae</taxon>
        <taxon>Basidiobolus</taxon>
    </lineage>
</organism>
<sequence length="254" mass="27041">MLLFLVTLEPLITVDVTLSGHKATVTKPVATVDHTVNGKTTEVTLEPLTTVDVTLSGHKATVTKPVETVDHTVNGKTTEVTLEPLTTVDVTLSGHKATVTKPVETVEHTVTRYHEINDVHTPGTVVETRVSNVIETNVRTANAPEVTVVSTDTAAATIKKSVGSKTADSVYETHVSNPVCETKYVTVTSTVTATQSEESVEPTNAVKCVEGQYSCLESGVSPTFFICANGRLVRNNCSSGTICKSANNSIICDW</sequence>
<name>A0ABR2VK85_9FUNG</name>
<evidence type="ECO:0000256" key="1">
    <source>
        <dbReference type="SAM" id="SignalP"/>
    </source>
</evidence>
<keyword evidence="3" id="KW-1185">Reference proteome</keyword>
<comment type="caution">
    <text evidence="2">The sequence shown here is derived from an EMBL/GenBank/DDBJ whole genome shotgun (WGS) entry which is preliminary data.</text>
</comment>
<reference evidence="2 3" key="1">
    <citation type="submission" date="2023-04" db="EMBL/GenBank/DDBJ databases">
        <title>Genome of Basidiobolus ranarum AG-B5.</title>
        <authorList>
            <person name="Stajich J.E."/>
            <person name="Carter-House D."/>
            <person name="Gryganskyi A."/>
        </authorList>
    </citation>
    <scope>NUCLEOTIDE SEQUENCE [LARGE SCALE GENOMIC DNA]</scope>
    <source>
        <strain evidence="2 3">AG-B5</strain>
    </source>
</reference>
<protein>
    <recommendedName>
        <fullName evidence="4">Chitin-binding type-2 domain-containing protein</fullName>
    </recommendedName>
</protein>
<dbReference type="EMBL" id="JASJQH010010856">
    <property type="protein sequence ID" value="KAK9670731.1"/>
    <property type="molecule type" value="Genomic_DNA"/>
</dbReference>
<keyword evidence="1" id="KW-0732">Signal</keyword>
<gene>
    <name evidence="2" type="ORF">K7432_017561</name>
</gene>